<proteinExistence type="predicted"/>
<keyword evidence="2" id="KW-0175">Coiled coil</keyword>
<dbReference type="PANTHER" id="PTHR46016">
    <property type="entry name" value="ZINC FINGER, RING/FYVE/PHD-TYPE"/>
    <property type="match status" value="1"/>
</dbReference>
<gene>
    <name evidence="5" type="ORF">CCMP2556_LOCUS33066</name>
    <name evidence="6" type="ORF">CCMP2556_LOCUS33110</name>
</gene>
<evidence type="ECO:0000259" key="4">
    <source>
        <dbReference type="PROSITE" id="PS50089"/>
    </source>
</evidence>
<evidence type="ECO:0000313" key="6">
    <source>
        <dbReference type="EMBL" id="CAK9067380.1"/>
    </source>
</evidence>
<keyword evidence="1" id="KW-0862">Zinc</keyword>
<evidence type="ECO:0000256" key="3">
    <source>
        <dbReference type="SAM" id="Phobius"/>
    </source>
</evidence>
<feature type="domain" description="RING-type" evidence="4">
    <location>
        <begin position="20"/>
        <end position="60"/>
    </location>
</feature>
<dbReference type="SUPFAM" id="SSF57850">
    <property type="entry name" value="RING/U-box"/>
    <property type="match status" value="1"/>
</dbReference>
<feature type="coiled-coil region" evidence="2">
    <location>
        <begin position="113"/>
        <end position="189"/>
    </location>
</feature>
<dbReference type="InterPro" id="IPR003613">
    <property type="entry name" value="Ubox_domain"/>
</dbReference>
<name>A0ABP0NUY0_9DINO</name>
<dbReference type="InterPro" id="IPR001841">
    <property type="entry name" value="Znf_RING"/>
</dbReference>
<dbReference type="Pfam" id="PF13923">
    <property type="entry name" value="zf-C3HC4_2"/>
    <property type="match status" value="1"/>
</dbReference>
<keyword evidence="1" id="KW-0863">Zinc-finger</keyword>
<keyword evidence="7" id="KW-1185">Reference proteome</keyword>
<dbReference type="InterPro" id="IPR051438">
    <property type="entry name" value="RNF_E3_ubiq-protein_ligase"/>
</dbReference>
<dbReference type="SMART" id="SM00504">
    <property type="entry name" value="Ubox"/>
    <property type="match status" value="1"/>
</dbReference>
<dbReference type="EMBL" id="CAXAMN010022206">
    <property type="protein sequence ID" value="CAK9067380.1"/>
    <property type="molecule type" value="Genomic_DNA"/>
</dbReference>
<keyword evidence="1" id="KW-0479">Metal-binding</keyword>
<feature type="transmembrane region" description="Helical" evidence="3">
    <location>
        <begin position="197"/>
        <end position="217"/>
    </location>
</feature>
<dbReference type="InterPro" id="IPR013083">
    <property type="entry name" value="Znf_RING/FYVE/PHD"/>
</dbReference>
<evidence type="ECO:0000256" key="1">
    <source>
        <dbReference type="PROSITE-ProRule" id="PRU00175"/>
    </source>
</evidence>
<accession>A0ABP0NUY0</accession>
<organism evidence="5 7">
    <name type="scientific">Durusdinium trenchii</name>
    <dbReference type="NCBI Taxonomy" id="1381693"/>
    <lineage>
        <taxon>Eukaryota</taxon>
        <taxon>Sar</taxon>
        <taxon>Alveolata</taxon>
        <taxon>Dinophyceae</taxon>
        <taxon>Suessiales</taxon>
        <taxon>Symbiodiniaceae</taxon>
        <taxon>Durusdinium</taxon>
    </lineage>
</organism>
<dbReference type="Gene3D" id="3.30.40.10">
    <property type="entry name" value="Zinc/RING finger domain, C3HC4 (zinc finger)"/>
    <property type="match status" value="1"/>
</dbReference>
<comment type="caution">
    <text evidence="5">The sequence shown here is derived from an EMBL/GenBank/DDBJ whole genome shotgun (WGS) entry which is preliminary data.</text>
</comment>
<keyword evidence="3" id="KW-0472">Membrane</keyword>
<reference evidence="5 7" key="1">
    <citation type="submission" date="2024-02" db="EMBL/GenBank/DDBJ databases">
        <authorList>
            <person name="Chen Y."/>
            <person name="Shah S."/>
            <person name="Dougan E. K."/>
            <person name="Thang M."/>
            <person name="Chan C."/>
        </authorList>
    </citation>
    <scope>NUCLEOTIDE SEQUENCE [LARGE SCALE GENOMIC DNA]</scope>
</reference>
<sequence length="241" mass="27889">MGVEDHELVHPDAISPTLRCPICTDVFEEPVSCSACQQVFCKTCIEHVLLTCKPACPTCRAPLTKSLQPNFLVRSLLNELHVRCVHPGCYWTGRLDERAAHGTHCLARHLLLMQEWKIQLENMRSVLVDGEKERSAMRRHIELLSSHKMQLEEEAKVQQLQLNAKQHMLDFKQQEVDELRCQIGQVMKQHHASHFQLHSLFPLLFLFLFVLHVWFFYDILPAVLGIRDCVLSTQVAYRGWS</sequence>
<dbReference type="Proteomes" id="UP001642484">
    <property type="component" value="Unassembled WGS sequence"/>
</dbReference>
<dbReference type="EMBL" id="CAXAMN010022195">
    <property type="protein sequence ID" value="CAK9067296.1"/>
    <property type="molecule type" value="Genomic_DNA"/>
</dbReference>
<evidence type="ECO:0000313" key="7">
    <source>
        <dbReference type="Proteomes" id="UP001642484"/>
    </source>
</evidence>
<dbReference type="PROSITE" id="PS50089">
    <property type="entry name" value="ZF_RING_2"/>
    <property type="match status" value="1"/>
</dbReference>
<evidence type="ECO:0000256" key="2">
    <source>
        <dbReference type="SAM" id="Coils"/>
    </source>
</evidence>
<protein>
    <recommendedName>
        <fullName evidence="4">RING-type domain-containing protein</fullName>
    </recommendedName>
</protein>
<keyword evidence="3" id="KW-0812">Transmembrane</keyword>
<evidence type="ECO:0000313" key="5">
    <source>
        <dbReference type="EMBL" id="CAK9067296.1"/>
    </source>
</evidence>
<dbReference type="PANTHER" id="PTHR46016:SF1">
    <property type="entry name" value="RING-TYPE DOMAIN-CONTAINING PROTEIN"/>
    <property type="match status" value="1"/>
</dbReference>
<keyword evidence="3" id="KW-1133">Transmembrane helix</keyword>